<keyword evidence="3" id="KW-1185">Reference proteome</keyword>
<dbReference type="Gene3D" id="3.40.50.720">
    <property type="entry name" value="NAD(P)-binding Rossmann-like Domain"/>
    <property type="match status" value="1"/>
</dbReference>
<dbReference type="Pfam" id="PF13380">
    <property type="entry name" value="CoA_binding_2"/>
    <property type="match status" value="1"/>
</dbReference>
<protein>
    <submittedName>
        <fullName evidence="2">CoA-binding protein</fullName>
    </submittedName>
</protein>
<name>A0ABR9W6W3_9BACT</name>
<dbReference type="InterPro" id="IPR003781">
    <property type="entry name" value="CoA-bd"/>
</dbReference>
<evidence type="ECO:0000259" key="1">
    <source>
        <dbReference type="Pfam" id="PF13380"/>
    </source>
</evidence>
<reference evidence="3" key="1">
    <citation type="submission" date="2023-07" db="EMBL/GenBank/DDBJ databases">
        <title>Dyadobacter sp. nov 'subterranea' isolated from contaminted grondwater.</title>
        <authorList>
            <person name="Szabo I."/>
            <person name="Al-Omari J."/>
            <person name="Szerdahelyi S.G."/>
            <person name="Rado J."/>
        </authorList>
    </citation>
    <scope>NUCLEOTIDE SEQUENCE [LARGE SCALE GENOMIC DNA]</scope>
    <source>
        <strain evidence="3">UP-52</strain>
    </source>
</reference>
<proteinExistence type="predicted"/>
<gene>
    <name evidence="2" type="ORF">IEE83_04740</name>
</gene>
<evidence type="ECO:0000313" key="2">
    <source>
        <dbReference type="EMBL" id="MBE9461183.1"/>
    </source>
</evidence>
<dbReference type="SUPFAM" id="SSF51735">
    <property type="entry name" value="NAD(P)-binding Rossmann-fold domains"/>
    <property type="match status" value="1"/>
</dbReference>
<dbReference type="RefSeq" id="WP_194119468.1">
    <property type="nucleotide sequence ID" value="NZ_JACYGY010000001.1"/>
</dbReference>
<evidence type="ECO:0000313" key="3">
    <source>
        <dbReference type="Proteomes" id="UP000634134"/>
    </source>
</evidence>
<organism evidence="2 3">
    <name type="scientific">Dyadobacter subterraneus</name>
    <dbReference type="NCBI Taxonomy" id="2773304"/>
    <lineage>
        <taxon>Bacteria</taxon>
        <taxon>Pseudomonadati</taxon>
        <taxon>Bacteroidota</taxon>
        <taxon>Cytophagia</taxon>
        <taxon>Cytophagales</taxon>
        <taxon>Spirosomataceae</taxon>
        <taxon>Dyadobacter</taxon>
    </lineage>
</organism>
<dbReference type="Proteomes" id="UP000634134">
    <property type="component" value="Unassembled WGS sequence"/>
</dbReference>
<feature type="domain" description="CoA-binding" evidence="1">
    <location>
        <begin position="2"/>
        <end position="114"/>
    </location>
</feature>
<dbReference type="InterPro" id="IPR036291">
    <property type="entry name" value="NAD(P)-bd_dom_sf"/>
</dbReference>
<dbReference type="EMBL" id="JACYGY010000001">
    <property type="protein sequence ID" value="MBE9461183.1"/>
    <property type="molecule type" value="Genomic_DNA"/>
</dbReference>
<sequence length="119" mass="13453">MKRTLIVGASANPSRYSFLASQKLKSKGHPVFLLGRRKGVIADQEIHVEPINWEDIDTVTLYINPSIQPSYYDYIISLKPKRVIFNPGTENREFENILAAKNIIPVEACTLVMLSTGQY</sequence>
<comment type="caution">
    <text evidence="2">The sequence shown here is derived from an EMBL/GenBank/DDBJ whole genome shotgun (WGS) entry which is preliminary data.</text>
</comment>
<accession>A0ABR9W6W3</accession>